<keyword evidence="1" id="KW-0472">Membrane</keyword>
<protein>
    <recommendedName>
        <fullName evidence="2">Mitochondrial adapter protein MCP1 transmembrane domain-containing protein</fullName>
    </recommendedName>
</protein>
<dbReference type="Proteomes" id="UP000053831">
    <property type="component" value="Unassembled WGS sequence"/>
</dbReference>
<accession>A0A0M8MT82</accession>
<sequence>MSAAGSRGRRDSNHTHLSLLHIDPTPMSGFSPAASPIGDLDRSFSVHSLATASDTSLEKSTGSVKGGSAMAPGLSGGGRGAIFYLTRIQRYSSYAMSIFLSLHLANVSVIPAVTRSVPGSETYLLMTREIYQTPVMEPLLVALPVIAHVGSGIALRIARRIQNGRRYGAALPGFFAWRRWASEEGRSVRVWPRLSYVSLSGYALSLFYGAHVFMNRVLPLVFDGSSANIGLGYVAHGFARHPWAARAAYGGLLAFGCGHMVWGMAKWLGVALSGDDRDVFDHHEARSRKRRTWWALQAVVAATLAAWAAGGIGVVSRAGEGEGWIGQLYDHLFAQVGL</sequence>
<evidence type="ECO:0000313" key="3">
    <source>
        <dbReference type="EMBL" id="KOS18916.1"/>
    </source>
</evidence>
<feature type="domain" description="Mitochondrial adapter protein MCP1 transmembrane" evidence="2">
    <location>
        <begin position="207"/>
        <end position="319"/>
    </location>
</feature>
<gene>
    <name evidence="3" type="ORF">ESCO_000050</name>
</gene>
<dbReference type="PANTHER" id="PTHR38409">
    <property type="entry name" value="MDM10-COMPLEMENTING PROTEIN 1"/>
    <property type="match status" value="1"/>
</dbReference>
<comment type="caution">
    <text evidence="3">The sequence shown here is derived from an EMBL/GenBank/DDBJ whole genome shotgun (WGS) entry which is preliminary data.</text>
</comment>
<organism evidence="3 4">
    <name type="scientific">Escovopsis weberi</name>
    <dbReference type="NCBI Taxonomy" id="150374"/>
    <lineage>
        <taxon>Eukaryota</taxon>
        <taxon>Fungi</taxon>
        <taxon>Dikarya</taxon>
        <taxon>Ascomycota</taxon>
        <taxon>Pezizomycotina</taxon>
        <taxon>Sordariomycetes</taxon>
        <taxon>Hypocreomycetidae</taxon>
        <taxon>Hypocreales</taxon>
        <taxon>Hypocreaceae</taxon>
        <taxon>Escovopsis</taxon>
    </lineage>
</organism>
<dbReference type="EMBL" id="LGSR01000020">
    <property type="protein sequence ID" value="KOS18916.1"/>
    <property type="molecule type" value="Genomic_DNA"/>
</dbReference>
<dbReference type="Pfam" id="PF07950">
    <property type="entry name" value="MCP1_TM"/>
    <property type="match status" value="1"/>
</dbReference>
<dbReference type="OrthoDB" id="10259513at2759"/>
<dbReference type="GO" id="GO:0055088">
    <property type="term" value="P:lipid homeostasis"/>
    <property type="evidence" value="ECO:0007669"/>
    <property type="project" value="InterPro"/>
</dbReference>
<feature type="transmembrane region" description="Helical" evidence="1">
    <location>
        <begin position="94"/>
        <end position="118"/>
    </location>
</feature>
<evidence type="ECO:0000313" key="4">
    <source>
        <dbReference type="Proteomes" id="UP000053831"/>
    </source>
</evidence>
<feature type="transmembrane region" description="Helical" evidence="1">
    <location>
        <begin position="247"/>
        <end position="272"/>
    </location>
</feature>
<dbReference type="AlphaFoldDB" id="A0A0M8MT82"/>
<dbReference type="InterPro" id="IPR039960">
    <property type="entry name" value="MCP1"/>
</dbReference>
<dbReference type="GO" id="GO:0005741">
    <property type="term" value="C:mitochondrial outer membrane"/>
    <property type="evidence" value="ECO:0007669"/>
    <property type="project" value="TreeGrafter"/>
</dbReference>
<dbReference type="STRING" id="150374.A0A0M8MT82"/>
<evidence type="ECO:0000256" key="1">
    <source>
        <dbReference type="SAM" id="Phobius"/>
    </source>
</evidence>
<evidence type="ECO:0000259" key="2">
    <source>
        <dbReference type="Pfam" id="PF07950"/>
    </source>
</evidence>
<dbReference type="GO" id="GO:0007005">
    <property type="term" value="P:mitochondrion organization"/>
    <property type="evidence" value="ECO:0007669"/>
    <property type="project" value="TreeGrafter"/>
</dbReference>
<keyword evidence="1" id="KW-0812">Transmembrane</keyword>
<dbReference type="PANTHER" id="PTHR38409:SF1">
    <property type="entry name" value="MITOCHONDRIAL ADAPTER PROTEIN MCP1"/>
    <property type="match status" value="1"/>
</dbReference>
<name>A0A0M8MT82_ESCWE</name>
<keyword evidence="4" id="KW-1185">Reference proteome</keyword>
<feature type="transmembrane region" description="Helical" evidence="1">
    <location>
        <begin position="194"/>
        <end position="214"/>
    </location>
</feature>
<proteinExistence type="predicted"/>
<feature type="transmembrane region" description="Helical" evidence="1">
    <location>
        <begin position="293"/>
        <end position="315"/>
    </location>
</feature>
<dbReference type="InterPro" id="IPR012472">
    <property type="entry name" value="MCP1_TM"/>
</dbReference>
<keyword evidence="1" id="KW-1133">Transmembrane helix</keyword>
<reference evidence="3 4" key="1">
    <citation type="submission" date="2015-07" db="EMBL/GenBank/DDBJ databases">
        <title>The genome of the fungus Escovopsis weberi, a specialized disease agent of ant agriculture.</title>
        <authorList>
            <person name="de Man T.J."/>
            <person name="Stajich J.E."/>
            <person name="Kubicek C.P."/>
            <person name="Chenthamara K."/>
            <person name="Atanasova L."/>
            <person name="Druzhinina I.S."/>
            <person name="Birnbaum S."/>
            <person name="Barribeau S.M."/>
            <person name="Teiling C."/>
            <person name="Suen G."/>
            <person name="Currie C."/>
            <person name="Gerardo N.M."/>
        </authorList>
    </citation>
    <scope>NUCLEOTIDE SEQUENCE [LARGE SCALE GENOMIC DNA]</scope>
</reference>
<feature type="transmembrane region" description="Helical" evidence="1">
    <location>
        <begin position="138"/>
        <end position="158"/>
    </location>
</feature>